<dbReference type="GeneTree" id="ENSGT00390000004691"/>
<dbReference type="PANTHER" id="PTHR31837">
    <property type="entry name" value="CYTOCHROME B-245 CHAPERONE 1"/>
    <property type="match status" value="1"/>
</dbReference>
<protein>
    <recommendedName>
        <fullName evidence="10">Essential for reactive oxygen species protein</fullName>
    </recommendedName>
</protein>
<dbReference type="PANTHER" id="PTHR31837:SF3">
    <property type="entry name" value="CYTOCHROME B-245 CHAPERONE 1"/>
    <property type="match status" value="1"/>
</dbReference>
<dbReference type="Proteomes" id="UP000646548">
    <property type="component" value="Unassembled WGS sequence"/>
</dbReference>
<keyword evidence="15" id="KW-1185">Reference proteome</keyword>
<evidence type="ECO:0000256" key="9">
    <source>
        <dbReference type="ARBA" id="ARBA00023186"/>
    </source>
</evidence>
<evidence type="ECO:0000256" key="12">
    <source>
        <dbReference type="SAM" id="Phobius"/>
    </source>
</evidence>
<dbReference type="InterPro" id="IPR027846">
    <property type="entry name" value="Cybc1"/>
</dbReference>
<keyword evidence="8 12" id="KW-0472">Membrane</keyword>
<evidence type="ECO:0000256" key="1">
    <source>
        <dbReference type="ARBA" id="ARBA00004389"/>
    </source>
</evidence>
<keyword evidence="9" id="KW-0143">Chaperone</keyword>
<dbReference type="Ensembl" id="ENSOMET00000008845.1">
    <property type="protein sequence ID" value="ENSOMEP00000004626.1"/>
    <property type="gene ID" value="ENSOMEG00000005592.1"/>
</dbReference>
<dbReference type="AlphaFoldDB" id="A0A3B3BGC0"/>
<evidence type="ECO:0000256" key="4">
    <source>
        <dbReference type="ARBA" id="ARBA00022692"/>
    </source>
</evidence>
<organism evidence="14 15">
    <name type="scientific">Oryzias melastigma</name>
    <name type="common">Marine medaka</name>
    <dbReference type="NCBI Taxonomy" id="30732"/>
    <lineage>
        <taxon>Eukaryota</taxon>
        <taxon>Metazoa</taxon>
        <taxon>Chordata</taxon>
        <taxon>Craniata</taxon>
        <taxon>Vertebrata</taxon>
        <taxon>Euteleostomi</taxon>
        <taxon>Actinopterygii</taxon>
        <taxon>Neopterygii</taxon>
        <taxon>Teleostei</taxon>
        <taxon>Neoteleostei</taxon>
        <taxon>Acanthomorphata</taxon>
        <taxon>Ovalentaria</taxon>
        <taxon>Atherinomorphae</taxon>
        <taxon>Beloniformes</taxon>
        <taxon>Adrianichthyidae</taxon>
        <taxon>Oryziinae</taxon>
        <taxon>Oryzias</taxon>
    </lineage>
</organism>
<evidence type="ECO:0000313" key="15">
    <source>
        <dbReference type="Proteomes" id="UP000261560"/>
    </source>
</evidence>
<evidence type="ECO:0000256" key="2">
    <source>
        <dbReference type="ARBA" id="ARBA00009907"/>
    </source>
</evidence>
<dbReference type="Proteomes" id="UP000261560">
    <property type="component" value="Unplaced"/>
</dbReference>
<proteinExistence type="inferred from homology"/>
<evidence type="ECO:0000256" key="6">
    <source>
        <dbReference type="ARBA" id="ARBA00022859"/>
    </source>
</evidence>
<comment type="similarity">
    <text evidence="2">Belongs to the CYBC1 family.</text>
</comment>
<feature type="region of interest" description="Disordered" evidence="11">
    <location>
        <begin position="172"/>
        <end position="200"/>
    </location>
</feature>
<reference evidence="13" key="2">
    <citation type="journal article" name="BMC Genomics">
        <title>Long-read sequencing and de novo genome assembly of marine medaka (Oryzias melastigma).</title>
        <authorList>
            <person name="Liang P."/>
            <person name="Saqib H.S.A."/>
            <person name="Ni X."/>
            <person name="Shen Y."/>
        </authorList>
    </citation>
    <scope>NUCLEOTIDE SEQUENCE</scope>
    <source>
        <strain evidence="13">Bigg-433</strain>
    </source>
</reference>
<dbReference type="OMA" id="WKLFYIT"/>
<dbReference type="PaxDb" id="30732-ENSOMEP00000004626"/>
<dbReference type="EMBL" id="WKFB01000440">
    <property type="protein sequence ID" value="KAF6723078.1"/>
    <property type="molecule type" value="Genomic_DNA"/>
</dbReference>
<comment type="subcellular location">
    <subcellularLocation>
        <location evidence="1">Endoplasmic reticulum membrane</location>
        <topology evidence="1">Single-pass membrane protein</topology>
    </subcellularLocation>
</comment>
<keyword evidence="3" id="KW-0399">Innate immunity</keyword>
<keyword evidence="6" id="KW-0391">Immunity</keyword>
<evidence type="ECO:0000256" key="7">
    <source>
        <dbReference type="ARBA" id="ARBA00022989"/>
    </source>
</evidence>
<reference evidence="14" key="1">
    <citation type="submission" date="2025-05" db="UniProtKB">
        <authorList>
            <consortium name="Ensembl"/>
        </authorList>
    </citation>
    <scope>IDENTIFICATION</scope>
</reference>
<evidence type="ECO:0000256" key="5">
    <source>
        <dbReference type="ARBA" id="ARBA00022824"/>
    </source>
</evidence>
<dbReference type="OrthoDB" id="10022724at2759"/>
<keyword evidence="7 12" id="KW-1133">Transmembrane helix</keyword>
<evidence type="ECO:0000313" key="14">
    <source>
        <dbReference type="Ensembl" id="ENSOMEP00000004626.1"/>
    </source>
</evidence>
<evidence type="ECO:0000256" key="3">
    <source>
        <dbReference type="ARBA" id="ARBA00022588"/>
    </source>
</evidence>
<evidence type="ECO:0000256" key="11">
    <source>
        <dbReference type="SAM" id="MobiDB-lite"/>
    </source>
</evidence>
<dbReference type="GO" id="GO:0045087">
    <property type="term" value="P:innate immune response"/>
    <property type="evidence" value="ECO:0007669"/>
    <property type="project" value="UniProtKB-KW"/>
</dbReference>
<gene>
    <name evidence="13" type="ORF">FQA47_000279</name>
</gene>
<keyword evidence="4 12" id="KW-0812">Transmembrane</keyword>
<dbReference type="GO" id="GO:0005789">
    <property type="term" value="C:endoplasmic reticulum membrane"/>
    <property type="evidence" value="ECO:0007669"/>
    <property type="project" value="UniProtKB-SubCell"/>
</dbReference>
<evidence type="ECO:0000313" key="13">
    <source>
        <dbReference type="EMBL" id="KAF6723078.1"/>
    </source>
</evidence>
<evidence type="ECO:0000256" key="8">
    <source>
        <dbReference type="ARBA" id="ARBA00023136"/>
    </source>
</evidence>
<keyword evidence="5" id="KW-0256">Endoplasmic reticulum</keyword>
<feature type="transmembrane region" description="Helical" evidence="12">
    <location>
        <begin position="21"/>
        <end position="40"/>
    </location>
</feature>
<name>A0A3B3BGC0_ORYME</name>
<accession>A0A3B3BGC0</accession>
<sequence>MGYMRVEEHTPTLLRLRRSPGVRSWSLLVALVSVGLAAAYYSSDSLFWKSFYVTGCLFVALQNMEEWEEAVFDKNKNQIELRNCSLYTLVLTLWKNGHERVVLDLRQLCDVCVQEEKVRYLGKGFLLMLKMEAGFSYPLSQSATLAGPGDVEALGVLLKRFLKLEELQRRRQDDYYDDDDDDDDEDSPNLTDSDGDAEPL</sequence>
<feature type="compositionally biased region" description="Acidic residues" evidence="11">
    <location>
        <begin position="175"/>
        <end position="200"/>
    </location>
</feature>
<dbReference type="Pfam" id="PF15169">
    <property type="entry name" value="Cybc1_Eros"/>
    <property type="match status" value="1"/>
</dbReference>
<evidence type="ECO:0000256" key="10">
    <source>
        <dbReference type="ARBA" id="ARBA00030424"/>
    </source>
</evidence>